<dbReference type="EMBL" id="QGML01000290">
    <property type="protein sequence ID" value="TVY92573.1"/>
    <property type="molecule type" value="Genomic_DNA"/>
</dbReference>
<keyword evidence="3" id="KW-1185">Reference proteome</keyword>
<accession>A0A559MHY7</accession>
<protein>
    <submittedName>
        <fullName evidence="2">Uncharacterized protein</fullName>
    </submittedName>
</protein>
<evidence type="ECO:0000256" key="1">
    <source>
        <dbReference type="SAM" id="MobiDB-lite"/>
    </source>
</evidence>
<dbReference type="SUPFAM" id="SSF82199">
    <property type="entry name" value="SET domain"/>
    <property type="match status" value="1"/>
</dbReference>
<sequence>MYRYAKLGPVDFATYDNPVEVRQVEGKGRGLFTNKSVKCGELLACEKAFSYVCSPETSAAFGALINLTTNRVKIGTDAAHISNVYQKLIDNPSRAHSFLDSYHGTYEPGPETNEDGTPIVDR</sequence>
<comment type="caution">
    <text evidence="2">The sequence shown here is derived from an EMBL/GenBank/DDBJ whole genome shotgun (WGS) entry which is preliminary data.</text>
</comment>
<dbReference type="InterPro" id="IPR046341">
    <property type="entry name" value="SET_dom_sf"/>
</dbReference>
<evidence type="ECO:0000313" key="2">
    <source>
        <dbReference type="EMBL" id="TVY92573.1"/>
    </source>
</evidence>
<dbReference type="Proteomes" id="UP000315522">
    <property type="component" value="Unassembled WGS sequence"/>
</dbReference>
<feature type="region of interest" description="Disordered" evidence="1">
    <location>
        <begin position="100"/>
        <end position="122"/>
    </location>
</feature>
<proteinExistence type="predicted"/>
<organism evidence="2 3">
    <name type="scientific">Lachnellula willkommii</name>
    <dbReference type="NCBI Taxonomy" id="215461"/>
    <lineage>
        <taxon>Eukaryota</taxon>
        <taxon>Fungi</taxon>
        <taxon>Dikarya</taxon>
        <taxon>Ascomycota</taxon>
        <taxon>Pezizomycotina</taxon>
        <taxon>Leotiomycetes</taxon>
        <taxon>Helotiales</taxon>
        <taxon>Lachnaceae</taxon>
        <taxon>Lachnellula</taxon>
    </lineage>
</organism>
<name>A0A559MHY7_9HELO</name>
<dbReference type="AlphaFoldDB" id="A0A559MHY7"/>
<evidence type="ECO:0000313" key="3">
    <source>
        <dbReference type="Proteomes" id="UP000315522"/>
    </source>
</evidence>
<gene>
    <name evidence="2" type="ORF">LAWI1_G001395</name>
</gene>
<reference evidence="2 3" key="1">
    <citation type="submission" date="2018-05" db="EMBL/GenBank/DDBJ databases">
        <title>Genome sequencing and assembly of the regulated plant pathogen Lachnellula willkommii and related sister species for the development of diagnostic species identification markers.</title>
        <authorList>
            <person name="Giroux E."/>
            <person name="Bilodeau G."/>
        </authorList>
    </citation>
    <scope>NUCLEOTIDE SEQUENCE [LARGE SCALE GENOMIC DNA]</scope>
    <source>
        <strain evidence="2 3">CBS 172.35</strain>
    </source>
</reference>